<dbReference type="RefSeq" id="WP_244786259.1">
    <property type="nucleotide sequence ID" value="NZ_CP091508.1"/>
</dbReference>
<keyword evidence="3" id="KW-1185">Reference proteome</keyword>
<keyword evidence="1" id="KW-0472">Membrane</keyword>
<reference evidence="2 3" key="1">
    <citation type="journal article" date="2022" name="Res Sq">
        <title>Evolution of multicellular longitudinally dividing oral cavity symbionts (Neisseriaceae).</title>
        <authorList>
            <person name="Nyongesa S."/>
            <person name="Weber P."/>
            <person name="Bernet E."/>
            <person name="Pullido F."/>
            <person name="Nieckarz M."/>
            <person name="Delaby M."/>
            <person name="Nieves C."/>
            <person name="Viehboeck T."/>
            <person name="Krause N."/>
            <person name="Rivera-Millot A."/>
            <person name="Nakamura A."/>
            <person name="Vischer N."/>
            <person name="VanNieuwenhze M."/>
            <person name="Brun Y."/>
            <person name="Cava F."/>
            <person name="Bulgheresi S."/>
            <person name="Veyrier F."/>
        </authorList>
    </citation>
    <scope>NUCLEOTIDE SEQUENCE [LARGE SCALE GENOMIC DNA]</scope>
    <source>
        <strain evidence="2 3">CCUG 63373m</strain>
    </source>
</reference>
<evidence type="ECO:0000313" key="3">
    <source>
        <dbReference type="Proteomes" id="UP000829817"/>
    </source>
</evidence>
<keyword evidence="1" id="KW-0812">Transmembrane</keyword>
<sequence>MLEAFVLAFWAIWAGDREIYALTESLGFMILVVLLRTATAFELPHIDLIWGVAMGILWLYVAVAFWLVNRFSRSFAGTMMMSALAAAGYFWLSQHNAALAANWVS</sequence>
<evidence type="ECO:0000256" key="1">
    <source>
        <dbReference type="SAM" id="Phobius"/>
    </source>
</evidence>
<feature type="transmembrane region" description="Helical" evidence="1">
    <location>
        <begin position="19"/>
        <end position="36"/>
    </location>
</feature>
<keyword evidence="1" id="KW-1133">Transmembrane helix</keyword>
<dbReference type="EMBL" id="CP091508">
    <property type="protein sequence ID" value="UOO82496.1"/>
    <property type="molecule type" value="Genomic_DNA"/>
</dbReference>
<name>A0ABY4DUF9_9NEIS</name>
<organism evidence="2 3">
    <name type="scientific">Uruburuella testudinis</name>
    <dbReference type="NCBI Taxonomy" id="1282863"/>
    <lineage>
        <taxon>Bacteria</taxon>
        <taxon>Pseudomonadati</taxon>
        <taxon>Pseudomonadota</taxon>
        <taxon>Betaproteobacteria</taxon>
        <taxon>Neisseriales</taxon>
        <taxon>Neisseriaceae</taxon>
        <taxon>Uruburuella</taxon>
    </lineage>
</organism>
<protein>
    <submittedName>
        <fullName evidence="2">Diguanylate cyclase</fullName>
    </submittedName>
</protein>
<gene>
    <name evidence="2" type="ORF">LVJ83_03240</name>
</gene>
<feature type="transmembrane region" description="Helical" evidence="1">
    <location>
        <begin position="74"/>
        <end position="92"/>
    </location>
</feature>
<feature type="transmembrane region" description="Helical" evidence="1">
    <location>
        <begin position="48"/>
        <end position="68"/>
    </location>
</feature>
<proteinExistence type="predicted"/>
<dbReference type="Proteomes" id="UP000829817">
    <property type="component" value="Chromosome"/>
</dbReference>
<accession>A0ABY4DUF9</accession>
<evidence type="ECO:0000313" key="2">
    <source>
        <dbReference type="EMBL" id="UOO82496.1"/>
    </source>
</evidence>